<accession>A0A0J9VVL9</accession>
<gene>
    <name evidence="1" type="ORF">FOXG_13746</name>
</gene>
<sequence>MAVFTSLVDAATSSVTYAGDNGRPVTVLSGMNVASRREQENLLLHEQEHQHQHQ</sequence>
<dbReference type="VEuPathDB" id="FungiDB:FOXG_13746"/>
<organism evidence="1 2">
    <name type="scientific">Fusarium oxysporum f. sp. lycopersici (strain 4287 / CBS 123668 / FGSC 9935 / NRRL 34936)</name>
    <name type="common">Fusarium vascular wilt of tomato</name>
    <dbReference type="NCBI Taxonomy" id="426428"/>
    <lineage>
        <taxon>Eukaryota</taxon>
        <taxon>Fungi</taxon>
        <taxon>Dikarya</taxon>
        <taxon>Ascomycota</taxon>
        <taxon>Pezizomycotina</taxon>
        <taxon>Sordariomycetes</taxon>
        <taxon>Hypocreomycetidae</taxon>
        <taxon>Hypocreales</taxon>
        <taxon>Nectriaceae</taxon>
        <taxon>Fusarium</taxon>
        <taxon>Fusarium oxysporum species complex</taxon>
    </lineage>
</organism>
<reference evidence="1" key="1">
    <citation type="submission" date="2007-04" db="EMBL/GenBank/DDBJ databases">
        <authorList>
            <consortium name="The Broad Institute Genome Sequencing Platform"/>
            <person name="Birren B."/>
            <person name="Lander E."/>
            <person name="Galagan J."/>
            <person name="Nusbaum C."/>
            <person name="Devon K."/>
            <person name="Ma L.-J."/>
            <person name="Jaffe D."/>
            <person name="Butler J."/>
            <person name="Alvarez P."/>
            <person name="Gnerre S."/>
            <person name="Grabherr M."/>
            <person name="Kleber M."/>
            <person name="Mauceli E."/>
            <person name="Brockman W."/>
            <person name="MacCallum I.A."/>
            <person name="Young S."/>
            <person name="LaButti K."/>
            <person name="DeCaprio D."/>
            <person name="Crawford M."/>
            <person name="Koehrsen M."/>
            <person name="Engels R."/>
            <person name="Montgomery P."/>
            <person name="Pearson M."/>
            <person name="Howarth C."/>
            <person name="Larson L."/>
            <person name="White J."/>
            <person name="O'Leary S."/>
            <person name="Kodira C."/>
            <person name="Zeng Q."/>
            <person name="Yandava C."/>
            <person name="Alvarado L."/>
            <person name="Kistler C."/>
            <person name="Shim W.-B."/>
            <person name="Kang S."/>
            <person name="Woloshuk C."/>
        </authorList>
    </citation>
    <scope>NUCLEOTIDE SEQUENCE</scope>
    <source>
        <strain evidence="1">4287</strain>
    </source>
</reference>
<dbReference type="EMBL" id="DS231715">
    <property type="protein sequence ID" value="KNB15019.1"/>
    <property type="molecule type" value="Genomic_DNA"/>
</dbReference>
<evidence type="ECO:0000313" key="1">
    <source>
        <dbReference type="EMBL" id="KNB15019.1"/>
    </source>
</evidence>
<name>A0A0J9VVL9_FUSO4</name>
<reference evidence="1" key="2">
    <citation type="journal article" date="2010" name="Nature">
        <title>Comparative genomics reveals mobile pathogenicity chromosomes in Fusarium.</title>
        <authorList>
            <person name="Ma L.J."/>
            <person name="van der Does H.C."/>
            <person name="Borkovich K.A."/>
            <person name="Coleman J.J."/>
            <person name="Daboussi M.J."/>
            <person name="Di Pietro A."/>
            <person name="Dufresne M."/>
            <person name="Freitag M."/>
            <person name="Grabherr M."/>
            <person name="Henrissat B."/>
            <person name="Houterman P.M."/>
            <person name="Kang S."/>
            <person name="Shim W.B."/>
            <person name="Woloshuk C."/>
            <person name="Xie X."/>
            <person name="Xu J.R."/>
            <person name="Antoniw J."/>
            <person name="Baker S.E."/>
            <person name="Bluhm B.H."/>
            <person name="Breakspear A."/>
            <person name="Brown D.W."/>
            <person name="Butchko R.A."/>
            <person name="Chapman S."/>
            <person name="Coulson R."/>
            <person name="Coutinho P.M."/>
            <person name="Danchin E.G."/>
            <person name="Diener A."/>
            <person name="Gale L.R."/>
            <person name="Gardiner D.M."/>
            <person name="Goff S."/>
            <person name="Hammond-Kosack K.E."/>
            <person name="Hilburn K."/>
            <person name="Hua-Van A."/>
            <person name="Jonkers W."/>
            <person name="Kazan K."/>
            <person name="Kodira C.D."/>
            <person name="Koehrsen M."/>
            <person name="Kumar L."/>
            <person name="Lee Y.H."/>
            <person name="Li L."/>
            <person name="Manners J.M."/>
            <person name="Miranda-Saavedra D."/>
            <person name="Mukherjee M."/>
            <person name="Park G."/>
            <person name="Park J."/>
            <person name="Park S.Y."/>
            <person name="Proctor R.H."/>
            <person name="Regev A."/>
            <person name="Ruiz-Roldan M.C."/>
            <person name="Sain D."/>
            <person name="Sakthikumar S."/>
            <person name="Sykes S."/>
            <person name="Schwartz D.C."/>
            <person name="Turgeon B.G."/>
            <person name="Wapinski I."/>
            <person name="Yoder O."/>
            <person name="Young S."/>
            <person name="Zeng Q."/>
            <person name="Zhou S."/>
            <person name="Galagan J."/>
            <person name="Cuomo C.A."/>
            <person name="Kistler H.C."/>
            <person name="Rep M."/>
        </authorList>
    </citation>
    <scope>NUCLEOTIDE SEQUENCE [LARGE SCALE GENOMIC DNA]</scope>
    <source>
        <strain evidence="1">4287</strain>
    </source>
</reference>
<evidence type="ECO:0000313" key="2">
    <source>
        <dbReference type="Proteomes" id="UP000009097"/>
    </source>
</evidence>
<proteinExistence type="predicted"/>
<dbReference type="RefSeq" id="XP_018253064.1">
    <property type="nucleotide sequence ID" value="XM_018393745.1"/>
</dbReference>
<dbReference type="GeneID" id="28954985"/>
<protein>
    <submittedName>
        <fullName evidence="1">Uncharacterized protein</fullName>
    </submittedName>
</protein>
<dbReference type="AlphaFoldDB" id="A0A0J9VVL9"/>
<dbReference type="Proteomes" id="UP000009097">
    <property type="component" value="Unassembled WGS sequence"/>
</dbReference>
<dbReference type="KEGG" id="fox:FOXG_13746"/>